<dbReference type="Pfam" id="PF06585">
    <property type="entry name" value="JHBP"/>
    <property type="match status" value="1"/>
</dbReference>
<feature type="chain" id="PRO_5042545275" evidence="4">
    <location>
        <begin position="18"/>
        <end position="249"/>
    </location>
</feature>
<dbReference type="KEGG" id="pxu:106118234"/>
<dbReference type="GO" id="GO:0007623">
    <property type="term" value="P:circadian rhythm"/>
    <property type="evidence" value="ECO:0007669"/>
    <property type="project" value="UniProtKB-ARBA"/>
</dbReference>
<sequence length="249" mass="27156">MKVLIFFFIVIATDVYGSVPDYFPHCKKSDPQIEKCFLDAVESMRPRLKSGIPEVNVPALDPFTVPTLKLDRTASNLRLKATLRNMKALGGSNFKIEKFKLNLNNKYLAEVRLSIPKLVVAGDYDVRGSRILTVDINGKGKLRGNFSAIYVVAKGLAKPIVKDNVEYLQVDKVITKVKIGHGHIALDDSDSPAAASSAATFFNASPGIVLDILNPLVEETTAAVLKAFLNKILGGIPIKDILTDETNTS</sequence>
<dbReference type="RefSeq" id="XP_013168272.1">
    <property type="nucleotide sequence ID" value="XM_013312818.1"/>
</dbReference>
<evidence type="ECO:0000256" key="2">
    <source>
        <dbReference type="ARBA" id="ARBA00023108"/>
    </source>
</evidence>
<dbReference type="PANTHER" id="PTHR11008">
    <property type="entry name" value="PROTEIN TAKEOUT-LIKE PROTEIN"/>
    <property type="match status" value="1"/>
</dbReference>
<dbReference type="Gene3D" id="3.15.10.30">
    <property type="entry name" value="Haemolymph juvenile hormone binding protein"/>
    <property type="match status" value="1"/>
</dbReference>
<reference evidence="5" key="1">
    <citation type="submission" date="2025-08" db="UniProtKB">
        <authorList>
            <consortium name="RefSeq"/>
        </authorList>
    </citation>
    <scope>IDENTIFICATION</scope>
</reference>
<accession>A0AAJ7E9L7</accession>
<dbReference type="Proteomes" id="UP000694872">
    <property type="component" value="Unplaced"/>
</dbReference>
<evidence type="ECO:0000256" key="1">
    <source>
        <dbReference type="ARBA" id="ARBA00022729"/>
    </source>
</evidence>
<gene>
    <name evidence="5" type="primary">LOC106118234</name>
</gene>
<evidence type="ECO:0000313" key="5">
    <source>
        <dbReference type="RefSeq" id="XP_013168272.1"/>
    </source>
</evidence>
<comment type="similarity">
    <text evidence="3">Belongs to the TO family.</text>
</comment>
<name>A0AAJ7E9L7_PAPXU</name>
<keyword evidence="2" id="KW-0090">Biological rhythms</keyword>
<organism evidence="5">
    <name type="scientific">Papilio xuthus</name>
    <name type="common">Asian swallowtail butterfly</name>
    <dbReference type="NCBI Taxonomy" id="66420"/>
    <lineage>
        <taxon>Eukaryota</taxon>
        <taxon>Metazoa</taxon>
        <taxon>Ecdysozoa</taxon>
        <taxon>Arthropoda</taxon>
        <taxon>Hexapoda</taxon>
        <taxon>Insecta</taxon>
        <taxon>Pterygota</taxon>
        <taxon>Neoptera</taxon>
        <taxon>Endopterygota</taxon>
        <taxon>Lepidoptera</taxon>
        <taxon>Glossata</taxon>
        <taxon>Ditrysia</taxon>
        <taxon>Papilionoidea</taxon>
        <taxon>Papilionidae</taxon>
        <taxon>Papilioninae</taxon>
        <taxon>Papilio</taxon>
    </lineage>
</organism>
<dbReference type="GO" id="GO:0005615">
    <property type="term" value="C:extracellular space"/>
    <property type="evidence" value="ECO:0007669"/>
    <property type="project" value="TreeGrafter"/>
</dbReference>
<feature type="signal peptide" evidence="4">
    <location>
        <begin position="1"/>
        <end position="17"/>
    </location>
</feature>
<evidence type="ECO:0000256" key="3">
    <source>
        <dbReference type="ARBA" id="ARBA00060902"/>
    </source>
</evidence>
<dbReference type="InterPro" id="IPR038606">
    <property type="entry name" value="To_sf"/>
</dbReference>
<dbReference type="InterPro" id="IPR010562">
    <property type="entry name" value="Haemolymph_juvenile_hormone-bd"/>
</dbReference>
<dbReference type="FunFam" id="3.15.10.30:FF:000001">
    <property type="entry name" value="Takeout-like protein 1"/>
    <property type="match status" value="1"/>
</dbReference>
<proteinExistence type="inferred from homology"/>
<dbReference type="PANTHER" id="PTHR11008:SF14">
    <property type="entry name" value="CIRCADIAN CLOCK-CONTROLLED PROTEIN-LIKE PROTEIN"/>
    <property type="match status" value="1"/>
</dbReference>
<evidence type="ECO:0000256" key="4">
    <source>
        <dbReference type="SAM" id="SignalP"/>
    </source>
</evidence>
<protein>
    <submittedName>
        <fullName evidence="5">Uncharacterized protein LOC106118234</fullName>
    </submittedName>
</protein>
<dbReference type="SMART" id="SM00700">
    <property type="entry name" value="JHBP"/>
    <property type="match status" value="1"/>
</dbReference>
<dbReference type="AlphaFoldDB" id="A0AAJ7E9L7"/>
<keyword evidence="1 4" id="KW-0732">Signal</keyword>